<dbReference type="GO" id="GO:0061630">
    <property type="term" value="F:ubiquitin protein ligase activity"/>
    <property type="evidence" value="ECO:0007669"/>
    <property type="project" value="UniProtKB-UniRule"/>
</dbReference>
<feature type="region of interest" description="Disordered" evidence="8">
    <location>
        <begin position="681"/>
        <end position="723"/>
    </location>
</feature>
<dbReference type="UniPathway" id="UPA00143"/>
<dbReference type="PROSITE" id="PS50237">
    <property type="entry name" value="HECT"/>
    <property type="match status" value="1"/>
</dbReference>
<evidence type="ECO:0000256" key="2">
    <source>
        <dbReference type="ARBA" id="ARBA00004906"/>
    </source>
</evidence>
<dbReference type="GO" id="GO:0016607">
    <property type="term" value="C:nuclear speck"/>
    <property type="evidence" value="ECO:0007669"/>
    <property type="project" value="TreeGrafter"/>
</dbReference>
<feature type="region of interest" description="Disordered" evidence="8">
    <location>
        <begin position="521"/>
        <end position="561"/>
    </location>
</feature>
<evidence type="ECO:0000256" key="1">
    <source>
        <dbReference type="ARBA" id="ARBA00000885"/>
    </source>
</evidence>
<comment type="catalytic activity">
    <reaction evidence="1 7">
        <text>S-ubiquitinyl-[E2 ubiquitin-conjugating enzyme]-L-cysteine + [acceptor protein]-L-lysine = [E2 ubiquitin-conjugating enzyme]-L-cysteine + N(6)-ubiquitinyl-[acceptor protein]-L-lysine.</text>
        <dbReference type="EC" id="2.3.2.26"/>
    </reaction>
</comment>
<dbReference type="Gene3D" id="3.30.2410.10">
    <property type="entry name" value="Hect, E3 ligase catalytic domain"/>
    <property type="match status" value="1"/>
</dbReference>
<organism evidence="10">
    <name type="scientific">Oikopleura dioica</name>
    <name type="common">Tunicate</name>
    <dbReference type="NCBI Taxonomy" id="34765"/>
    <lineage>
        <taxon>Eukaryota</taxon>
        <taxon>Metazoa</taxon>
        <taxon>Chordata</taxon>
        <taxon>Tunicata</taxon>
        <taxon>Appendicularia</taxon>
        <taxon>Copelata</taxon>
        <taxon>Oikopleuridae</taxon>
        <taxon>Oikopleura</taxon>
    </lineage>
</organism>
<dbReference type="Pfam" id="PF00632">
    <property type="entry name" value="HECT"/>
    <property type="match status" value="1"/>
</dbReference>
<dbReference type="InterPro" id="IPR045322">
    <property type="entry name" value="HECTD1/TRIP12-like"/>
</dbReference>
<dbReference type="InterPro" id="IPR035983">
    <property type="entry name" value="Hect_E3_ubiquitin_ligase"/>
</dbReference>
<dbReference type="InterPro" id="IPR016024">
    <property type="entry name" value="ARM-type_fold"/>
</dbReference>
<evidence type="ECO:0000256" key="7">
    <source>
        <dbReference type="RuleBase" id="RU369009"/>
    </source>
</evidence>
<feature type="region of interest" description="Disordered" evidence="8">
    <location>
        <begin position="748"/>
        <end position="786"/>
    </location>
</feature>
<keyword evidence="11" id="KW-1185">Reference proteome</keyword>
<evidence type="ECO:0000256" key="8">
    <source>
        <dbReference type="SAM" id="MobiDB-lite"/>
    </source>
</evidence>
<evidence type="ECO:0000313" key="10">
    <source>
        <dbReference type="EMBL" id="CBY21246.1"/>
    </source>
</evidence>
<name>E4WVU3_OIKDI</name>
<feature type="compositionally biased region" description="Polar residues" evidence="8">
    <location>
        <begin position="24"/>
        <end position="34"/>
    </location>
</feature>
<dbReference type="PANTHER" id="PTHR45670">
    <property type="entry name" value="E3 UBIQUITIN-PROTEIN LIGASE TRIP12"/>
    <property type="match status" value="1"/>
</dbReference>
<gene>
    <name evidence="10" type="ORF">GSOID_T00009001001</name>
</gene>
<evidence type="ECO:0000256" key="5">
    <source>
        <dbReference type="ARBA" id="ARBA00022786"/>
    </source>
</evidence>
<feature type="compositionally biased region" description="Acidic residues" evidence="8">
    <location>
        <begin position="526"/>
        <end position="543"/>
    </location>
</feature>
<dbReference type="Gene3D" id="3.90.1750.10">
    <property type="entry name" value="Hect, E3 ligase catalytic domains"/>
    <property type="match status" value="1"/>
</dbReference>
<evidence type="ECO:0000256" key="3">
    <source>
        <dbReference type="ARBA" id="ARBA00006331"/>
    </source>
</evidence>
<dbReference type="SUPFAM" id="SSF56204">
    <property type="entry name" value="Hect, E3 ligase catalytic domain"/>
    <property type="match status" value="1"/>
</dbReference>
<comment type="pathway">
    <text evidence="2 7">Protein modification; protein ubiquitination.</text>
</comment>
<feature type="compositionally biased region" description="Basic residues" evidence="8">
    <location>
        <begin position="7"/>
        <end position="17"/>
    </location>
</feature>
<dbReference type="SUPFAM" id="SSF48371">
    <property type="entry name" value="ARM repeat"/>
    <property type="match status" value="1"/>
</dbReference>
<protein>
    <recommendedName>
        <fullName evidence="7">E3 ubiquitin-protein ligase</fullName>
        <ecNumber evidence="7">2.3.2.26</ecNumber>
    </recommendedName>
</protein>
<accession>E4WVU3</accession>
<evidence type="ECO:0000313" key="11">
    <source>
        <dbReference type="Proteomes" id="UP000001307"/>
    </source>
</evidence>
<feature type="compositionally biased region" description="Basic residues" evidence="8">
    <location>
        <begin position="72"/>
        <end position="90"/>
    </location>
</feature>
<proteinExistence type="inferred from homology"/>
<dbReference type="Proteomes" id="UP000001307">
    <property type="component" value="Unassembled WGS sequence"/>
</dbReference>
<reference evidence="10" key="1">
    <citation type="journal article" date="2010" name="Science">
        <title>Plasticity of animal genome architecture unmasked by rapid evolution of a pelagic tunicate.</title>
        <authorList>
            <person name="Denoeud F."/>
            <person name="Henriet S."/>
            <person name="Mungpakdee S."/>
            <person name="Aury J.M."/>
            <person name="Da Silva C."/>
            <person name="Brinkmann H."/>
            <person name="Mikhaleva J."/>
            <person name="Olsen L.C."/>
            <person name="Jubin C."/>
            <person name="Canestro C."/>
            <person name="Bouquet J.M."/>
            <person name="Danks G."/>
            <person name="Poulain J."/>
            <person name="Campsteijn C."/>
            <person name="Adamski M."/>
            <person name="Cross I."/>
            <person name="Yadetie F."/>
            <person name="Muffato M."/>
            <person name="Louis A."/>
            <person name="Butcher S."/>
            <person name="Tsagkogeorga G."/>
            <person name="Konrad A."/>
            <person name="Singh S."/>
            <person name="Jensen M.F."/>
            <person name="Cong E.H."/>
            <person name="Eikeseth-Otteraa H."/>
            <person name="Noel B."/>
            <person name="Anthouard V."/>
            <person name="Porcel B.M."/>
            <person name="Kachouri-Lafond R."/>
            <person name="Nishino A."/>
            <person name="Ugolini M."/>
            <person name="Chourrout P."/>
            <person name="Nishida H."/>
            <person name="Aasland R."/>
            <person name="Huzurbazar S."/>
            <person name="Westhof E."/>
            <person name="Delsuc F."/>
            <person name="Lehrach H."/>
            <person name="Reinhardt R."/>
            <person name="Weissenbach J."/>
            <person name="Roy S.W."/>
            <person name="Artiguenave F."/>
            <person name="Postlethwait J.H."/>
            <person name="Manak J.R."/>
            <person name="Thompson E.M."/>
            <person name="Jaillon O."/>
            <person name="Du Pasquier L."/>
            <person name="Boudinot P."/>
            <person name="Liberles D.A."/>
            <person name="Volff J.N."/>
            <person name="Philippe H."/>
            <person name="Lenhard B."/>
            <person name="Roest Crollius H."/>
            <person name="Wincker P."/>
            <person name="Chourrout D."/>
        </authorList>
    </citation>
    <scope>NUCLEOTIDE SEQUENCE [LARGE SCALE GENOMIC DNA]</scope>
</reference>
<dbReference type="PANTHER" id="PTHR45670:SF13">
    <property type="entry name" value="E3 UBIQUITIN-PROTEIN LIGASE TRIP12"/>
    <property type="match status" value="1"/>
</dbReference>
<evidence type="ECO:0000256" key="6">
    <source>
        <dbReference type="PROSITE-ProRule" id="PRU00104"/>
    </source>
</evidence>
<feature type="domain" description="HECT" evidence="9">
    <location>
        <begin position="1318"/>
        <end position="1685"/>
    </location>
</feature>
<dbReference type="InParanoid" id="E4WVU3"/>
<keyword evidence="4 7" id="KW-0808">Transferase</keyword>
<feature type="active site" description="Glycyl thioester intermediate" evidence="6">
    <location>
        <position position="1652"/>
    </location>
</feature>
<dbReference type="Gene3D" id="1.25.10.10">
    <property type="entry name" value="Leucine-rich Repeat Variant"/>
    <property type="match status" value="1"/>
</dbReference>
<dbReference type="SMART" id="SM00119">
    <property type="entry name" value="HECTc"/>
    <property type="match status" value="1"/>
</dbReference>
<comment type="function">
    <text evidence="7">E3 ubiquitin-protein ligase which accepts ubiquitin from an E2 ubiquitin-conjugating enzyme in the form of a thioester and then directly transfers the ubiquitin to targeted substrates.</text>
</comment>
<keyword evidence="5 6" id="KW-0833">Ubl conjugation pathway</keyword>
<dbReference type="Gene3D" id="3.30.2160.10">
    <property type="entry name" value="Hect, E3 ligase catalytic domain"/>
    <property type="match status" value="1"/>
</dbReference>
<dbReference type="EMBL" id="FN653017">
    <property type="protein sequence ID" value="CBY21246.1"/>
    <property type="molecule type" value="Genomic_DNA"/>
</dbReference>
<evidence type="ECO:0000256" key="4">
    <source>
        <dbReference type="ARBA" id="ARBA00022679"/>
    </source>
</evidence>
<dbReference type="EC" id="2.3.2.26" evidence="7"/>
<feature type="compositionally biased region" description="Basic and acidic residues" evidence="8">
    <location>
        <begin position="111"/>
        <end position="122"/>
    </location>
</feature>
<evidence type="ECO:0000259" key="9">
    <source>
        <dbReference type="PROSITE" id="PS50237"/>
    </source>
</evidence>
<dbReference type="InterPro" id="IPR000569">
    <property type="entry name" value="HECT_dom"/>
</dbReference>
<dbReference type="GO" id="GO:0000209">
    <property type="term" value="P:protein polyubiquitination"/>
    <property type="evidence" value="ECO:0007669"/>
    <property type="project" value="TreeGrafter"/>
</dbReference>
<dbReference type="GO" id="GO:0043161">
    <property type="term" value="P:proteasome-mediated ubiquitin-dependent protein catabolic process"/>
    <property type="evidence" value="ECO:0007669"/>
    <property type="project" value="TreeGrafter"/>
</dbReference>
<feature type="region of interest" description="Disordered" evidence="8">
    <location>
        <begin position="1"/>
        <end position="174"/>
    </location>
</feature>
<feature type="compositionally biased region" description="Low complexity" evidence="8">
    <location>
        <begin position="144"/>
        <end position="167"/>
    </location>
</feature>
<dbReference type="OrthoDB" id="271273at2759"/>
<feature type="compositionally biased region" description="Low complexity" evidence="8">
    <location>
        <begin position="123"/>
        <end position="134"/>
    </location>
</feature>
<feature type="compositionally biased region" description="Low complexity" evidence="8">
    <location>
        <begin position="774"/>
        <end position="786"/>
    </location>
</feature>
<sequence length="1685" mass="188604">MSDSNKRSRSLRPRKSLKKPEFYTESSQEQPKSSASERGESSTASSPKKKKQKSSPKKEKEPPTQELLSPKASRKRPSSKSAQQKKRRKSTATNLGNLGGCTSLGTGRRSSNRDRSQQRMEESNQSNEQQEQENAPVPSSGTNQPASPEESSSGPAAQSPVPAASASTTEQQALDEHAEELRQLQSMLASRFPQNLFNVFGPRMQQIIRTSMMPIPNSSHSRLIEQLGHVGIGALPALTDLCQMLCMGTEDNLLGFNYRAAVPLLITHLKDNEIEVSQHAARALTYLLESLPRSLQAVSEAIPALLERVACIHDDGLLGVAEQSLSCLEKLSARHGRQILLERGCSQVVLFLDFFSIVAQRHALNIVLSCMRAVEYGGGEFHLVEDALPAVVSRLQHSDRKSMELSIQAICKLVDRSHTSDQSVLDKLKSAEIVPNLIKVICDPQNLSANLATICLRSLTVMAEVCPGIQDQICKSSIPEALQGILTVDIAASPQREAMELVEAITLATALLPRATEKHVRNPIDGDADLDTDFLDDEDEDSVPSERAPSPTAEVTETEMESSAPLVKSLYPLCWKLLNAAPNTSVRISVIQIVIRMSYCTTADVLRELLASQESETCSQIQQLLDSSDTRILIPALQLTRTVLSILPEFQTKFQREGLVHCLTQLQTRKVRLHSTSVAGPLSAPASLATTPSDQNRPIRFVGSQSESRRVKARKKKSEETEKTFKEQLKDAIKNVEKEIEVTKALDSLESPSNPLPIPTLASDVKRKEPAINSESAEGSSTATSATTLSASSLLQIPTSSGKVEGAFRNRYDSQSRKEIDLTWAREEAKSILEEFFNDQENEEGQSALITQLIEVNDKLKQSDLSKQIEGLEQFASILTAQDLSPFEIIHTKIMESLFEYLQTSSLNQKEFLRVFASLPKDSELSDTDVIIPQNTECLEKLVAKIHQIVSHVEKFPVKLFDIQHGRNMTGGSQHSQKKVKCVLQKDPSCSKTKQWTSGPVKIDPLAPVSAIERHLVMKGYGFSVSEARNSDSDENDSDSEDDADQPSFIAFARGQRLLDLYINGQKLAPNITIYQAIRECEESGSELSDDEEYQNMIWGRTFTITYKLIPKENINQDGKKEKEARIHEIKHLSSDSPLWTEGLVKSKENPIRSFFISLNEKQKEELTLHSARMCPKIRTILVFLVGLLRGLFGLSRFWQTLYSPFNSCSKKMLTAPEEFENHSITSKVWRQLQDPLNVLSGTLPSWLSDLIENSSFLLPFDLRRYLFYITAFDRQRALAKFVERNPDHDMSSSRRLNSERSSREKKVVDRSRILQDAEQLLNRTKNSNAYIEVQYADEVGTGLGPTLEFYTLVSNEIQRTELGLWRGHRQIEDNLKGKPQVVDSSTRGEGLFPNPIAKTCKKSTVAHSTNKFKFFGQLLGRALKDSRLLDLPLSPLLCRYLLSEEETFKFRDLYELDAQLARSLQQLHTFSSNGEADSIDELYLDFVLPGYNKFELMKSGQNKAVNGDNLSQYIDLVTHWTMIEGVRRQFQAIKIGFSEVCDINNLKIFHPWELPRIFCGSERARWTVVELENSIRFDHGYSTNCRAVQFFNTVLSELTSDEQSDFLRFSTGSPHLPVGGLKSLNPPLTVVKKTVDEGENPEDYLPSVMTCQNYLKLPDYPTLQLMREKLLLAISEGQGAFLLS</sequence>
<dbReference type="InterPro" id="IPR011989">
    <property type="entry name" value="ARM-like"/>
</dbReference>
<dbReference type="InterPro" id="IPR057948">
    <property type="entry name" value="TPR_TRIP12_N"/>
</dbReference>
<dbReference type="Pfam" id="PF25579">
    <property type="entry name" value="TPR_TRIP12_N"/>
    <property type="match status" value="1"/>
</dbReference>
<comment type="similarity">
    <text evidence="3 7">Belongs to the UPL family. K-HECT subfamily.</text>
</comment>